<dbReference type="Proteomes" id="UP000887574">
    <property type="component" value="Unplaced"/>
</dbReference>
<accession>A0A915DL41</accession>
<reference evidence="2" key="1">
    <citation type="submission" date="2022-11" db="UniProtKB">
        <authorList>
            <consortium name="WormBaseParasite"/>
        </authorList>
    </citation>
    <scope>IDENTIFICATION</scope>
</reference>
<proteinExistence type="predicted"/>
<evidence type="ECO:0000313" key="2">
    <source>
        <dbReference type="WBParaSite" id="jg20667"/>
    </source>
</evidence>
<name>A0A915DL41_9BILA</name>
<evidence type="ECO:0000313" key="1">
    <source>
        <dbReference type="Proteomes" id="UP000887574"/>
    </source>
</evidence>
<dbReference type="WBParaSite" id="jg20667">
    <property type="protein sequence ID" value="jg20667"/>
    <property type="gene ID" value="jg20667"/>
</dbReference>
<dbReference type="AlphaFoldDB" id="A0A915DL41"/>
<organism evidence="1 2">
    <name type="scientific">Ditylenchus dipsaci</name>
    <dbReference type="NCBI Taxonomy" id="166011"/>
    <lineage>
        <taxon>Eukaryota</taxon>
        <taxon>Metazoa</taxon>
        <taxon>Ecdysozoa</taxon>
        <taxon>Nematoda</taxon>
        <taxon>Chromadorea</taxon>
        <taxon>Rhabditida</taxon>
        <taxon>Tylenchina</taxon>
        <taxon>Tylenchomorpha</taxon>
        <taxon>Sphaerularioidea</taxon>
        <taxon>Anguinidae</taxon>
        <taxon>Anguininae</taxon>
        <taxon>Ditylenchus</taxon>
    </lineage>
</organism>
<sequence>MLMEAEKLIDPLTQPLEEGRRNLTAHGINQEWKREKFVLAIRELPGSHCDPLPDSLQGRLSIPFSTVNIRGQ</sequence>
<keyword evidence="1" id="KW-1185">Reference proteome</keyword>
<protein>
    <submittedName>
        <fullName evidence="2">Uncharacterized protein</fullName>
    </submittedName>
</protein>